<reference evidence="13 14" key="1">
    <citation type="submission" date="2019-06" db="EMBL/GenBank/DDBJ databases">
        <title>Whole genome shotgun sequence of Zoogloea ramigera NBRC 15342.</title>
        <authorList>
            <person name="Hosoyama A."/>
            <person name="Uohara A."/>
            <person name="Ohji S."/>
            <person name="Ichikawa N."/>
        </authorList>
    </citation>
    <scope>NUCLEOTIDE SEQUENCE [LARGE SCALE GENOMIC DNA]</scope>
    <source>
        <strain evidence="13 14">NBRC 15342</strain>
    </source>
</reference>
<dbReference type="InterPro" id="IPR003453">
    <property type="entry name" value="ABC_MlaE_roteobac"/>
</dbReference>
<evidence type="ECO:0000256" key="7">
    <source>
        <dbReference type="ARBA" id="ARBA00022475"/>
    </source>
</evidence>
<evidence type="ECO:0000256" key="11">
    <source>
        <dbReference type="ARBA" id="ARBA00023136"/>
    </source>
</evidence>
<dbReference type="GO" id="GO:0043190">
    <property type="term" value="C:ATP-binding cassette (ABC) transporter complex"/>
    <property type="evidence" value="ECO:0007669"/>
    <property type="project" value="InterPro"/>
</dbReference>
<sequence>MGGVVRRLGAMVVNGVWQLGFAARFFWLILVYSGQSFTRLHLTIRELYFSGVLSLLIILVSGLFVGLVLGLQGYEILQRYGSTDAMGTMVALSLLRELGPVVAGLLFASRAGSAVTAEIGLMKVTEQLKAMDMMAVSPIARVVAPRFWGGVISMPLLAALFSAMGIFGGWLIGVVFIGVDDGAFWSQMQAAVDFRYDVMNGVLKSFVFGVAVALIAVFEGYDCVPTAEGVSRAITRTVVSSALAILALDFVMTSFMFRGL</sequence>
<evidence type="ECO:0000256" key="2">
    <source>
        <dbReference type="ARBA" id="ARBA00004429"/>
    </source>
</evidence>
<keyword evidence="6" id="KW-0813">Transport</keyword>
<organism evidence="13 14">
    <name type="scientific">Zoogloea ramigera</name>
    <dbReference type="NCBI Taxonomy" id="350"/>
    <lineage>
        <taxon>Bacteria</taxon>
        <taxon>Pseudomonadati</taxon>
        <taxon>Pseudomonadota</taxon>
        <taxon>Betaproteobacteria</taxon>
        <taxon>Rhodocyclales</taxon>
        <taxon>Zoogloeaceae</taxon>
        <taxon>Zoogloea</taxon>
    </lineage>
</organism>
<feature type="transmembrane region" description="Helical" evidence="12">
    <location>
        <begin position="89"/>
        <end position="109"/>
    </location>
</feature>
<feature type="transmembrane region" description="Helical" evidence="12">
    <location>
        <begin position="154"/>
        <end position="177"/>
    </location>
</feature>
<dbReference type="PANTHER" id="PTHR30188:SF4">
    <property type="entry name" value="PROTEIN TRIGALACTOSYLDIACYLGLYCEROL 1, CHLOROPLASTIC"/>
    <property type="match status" value="1"/>
</dbReference>
<name>A0A4Y4CV54_ZOORA</name>
<comment type="subunit">
    <text evidence="4">The complex is composed of two ATP-binding proteins (MlaF), two transmembrane proteins (MlaE), two cytoplasmic solute-binding proteins (MlaB) and six periplasmic solute-binding proteins (MlaD).</text>
</comment>
<dbReference type="EMBL" id="BJNV01000011">
    <property type="protein sequence ID" value="GEC94897.1"/>
    <property type="molecule type" value="Genomic_DNA"/>
</dbReference>
<dbReference type="InterPro" id="IPR053408">
    <property type="entry name" value="MlaE_Permease"/>
</dbReference>
<proteinExistence type="inferred from homology"/>
<keyword evidence="7" id="KW-1003">Cell membrane</keyword>
<dbReference type="Pfam" id="PF02405">
    <property type="entry name" value="MlaE"/>
    <property type="match status" value="1"/>
</dbReference>
<comment type="similarity">
    <text evidence="3 12">Belongs to the MlaE permease family.</text>
</comment>
<evidence type="ECO:0000256" key="3">
    <source>
        <dbReference type="ARBA" id="ARBA00007556"/>
    </source>
</evidence>
<evidence type="ECO:0000313" key="14">
    <source>
        <dbReference type="Proteomes" id="UP000318422"/>
    </source>
</evidence>
<gene>
    <name evidence="13" type="ORF">ZRA01_09700</name>
</gene>
<feature type="transmembrane region" description="Helical" evidence="12">
    <location>
        <begin position="15"/>
        <end position="35"/>
    </location>
</feature>
<evidence type="ECO:0000256" key="12">
    <source>
        <dbReference type="RuleBase" id="RU362044"/>
    </source>
</evidence>
<keyword evidence="9 12" id="KW-0812">Transmembrane</keyword>
<dbReference type="NCBIfam" id="TIGR00056">
    <property type="entry name" value="MlaE family lipid ABC transporter permease subunit"/>
    <property type="match status" value="1"/>
</dbReference>
<dbReference type="Proteomes" id="UP000318422">
    <property type="component" value="Unassembled WGS sequence"/>
</dbReference>
<dbReference type="RefSeq" id="WP_141349874.1">
    <property type="nucleotide sequence ID" value="NZ_BJNV01000011.1"/>
</dbReference>
<comment type="subcellular location">
    <subcellularLocation>
        <location evidence="2 12">Cell inner membrane</location>
        <topology evidence="2 12">Multi-pass membrane protein</topology>
    </subcellularLocation>
</comment>
<dbReference type="NCBIfam" id="NF033619">
    <property type="entry name" value="perm_MlaE_1"/>
    <property type="match status" value="1"/>
</dbReference>
<keyword evidence="14" id="KW-1185">Reference proteome</keyword>
<evidence type="ECO:0000256" key="6">
    <source>
        <dbReference type="ARBA" id="ARBA00022448"/>
    </source>
</evidence>
<dbReference type="InterPro" id="IPR030802">
    <property type="entry name" value="Permease_MalE"/>
</dbReference>
<evidence type="ECO:0000256" key="10">
    <source>
        <dbReference type="ARBA" id="ARBA00022989"/>
    </source>
</evidence>
<evidence type="ECO:0000256" key="4">
    <source>
        <dbReference type="ARBA" id="ARBA00011380"/>
    </source>
</evidence>
<keyword evidence="11 12" id="KW-0472">Membrane</keyword>
<protein>
    <recommendedName>
        <fullName evidence="5">Intermembrane phospholipid transport system permease protein MlaE</fullName>
    </recommendedName>
</protein>
<feature type="transmembrane region" description="Helical" evidence="12">
    <location>
        <begin position="238"/>
        <end position="257"/>
    </location>
</feature>
<feature type="transmembrane region" description="Helical" evidence="12">
    <location>
        <begin position="47"/>
        <end position="69"/>
    </location>
</feature>
<evidence type="ECO:0000256" key="5">
    <source>
        <dbReference type="ARBA" id="ARBA00020857"/>
    </source>
</evidence>
<comment type="caution">
    <text evidence="13">The sequence shown here is derived from an EMBL/GenBank/DDBJ whole genome shotgun (WGS) entry which is preliminary data.</text>
</comment>
<accession>A0A4Y4CV54</accession>
<dbReference type="PANTHER" id="PTHR30188">
    <property type="entry name" value="ABC TRANSPORTER PERMEASE PROTEIN-RELATED"/>
    <property type="match status" value="1"/>
</dbReference>
<dbReference type="GO" id="GO:0005548">
    <property type="term" value="F:phospholipid transporter activity"/>
    <property type="evidence" value="ECO:0007669"/>
    <property type="project" value="TreeGrafter"/>
</dbReference>
<dbReference type="AlphaFoldDB" id="A0A4Y4CV54"/>
<dbReference type="OrthoDB" id="9806241at2"/>
<evidence type="ECO:0000256" key="8">
    <source>
        <dbReference type="ARBA" id="ARBA00022519"/>
    </source>
</evidence>
<feature type="transmembrane region" description="Helical" evidence="12">
    <location>
        <begin position="198"/>
        <end position="218"/>
    </location>
</feature>
<evidence type="ECO:0000313" key="13">
    <source>
        <dbReference type="EMBL" id="GEC94897.1"/>
    </source>
</evidence>
<comment type="function">
    <text evidence="1">Part of the ABC transporter complex MlaFEDB, which is involved in a phospholipid transport pathway that maintains lipid asymmetry in the outer membrane by retrograde trafficking of phospholipids from the outer membrane to the inner membrane. Probably responsible for the translocation of the substrate across the membrane.</text>
</comment>
<evidence type="ECO:0000256" key="9">
    <source>
        <dbReference type="ARBA" id="ARBA00022692"/>
    </source>
</evidence>
<evidence type="ECO:0000256" key="1">
    <source>
        <dbReference type="ARBA" id="ARBA00002460"/>
    </source>
</evidence>
<keyword evidence="8 12" id="KW-0997">Cell inner membrane</keyword>
<keyword evidence="10 12" id="KW-1133">Transmembrane helix</keyword>